<feature type="domain" description="NDT80" evidence="4">
    <location>
        <begin position="117"/>
        <end position="398"/>
    </location>
</feature>
<feature type="compositionally biased region" description="Polar residues" evidence="3">
    <location>
        <begin position="125"/>
        <end position="135"/>
    </location>
</feature>
<evidence type="ECO:0000256" key="1">
    <source>
        <dbReference type="ARBA" id="ARBA00023125"/>
    </source>
</evidence>
<feature type="compositionally biased region" description="Gly residues" evidence="3">
    <location>
        <begin position="405"/>
        <end position="415"/>
    </location>
</feature>
<keyword evidence="6" id="KW-1185">Reference proteome</keyword>
<feature type="region of interest" description="Disordered" evidence="3">
    <location>
        <begin position="556"/>
        <end position="578"/>
    </location>
</feature>
<feature type="region of interest" description="Disordered" evidence="3">
    <location>
        <begin position="389"/>
        <end position="427"/>
    </location>
</feature>
<dbReference type="GO" id="GO:0003677">
    <property type="term" value="F:DNA binding"/>
    <property type="evidence" value="ECO:0007669"/>
    <property type="project" value="UniProtKB-KW"/>
</dbReference>
<protein>
    <recommendedName>
        <fullName evidence="4">NDT80 domain-containing protein</fullName>
    </recommendedName>
</protein>
<dbReference type="GO" id="GO:0051321">
    <property type="term" value="P:meiotic cell cycle"/>
    <property type="evidence" value="ECO:0007669"/>
    <property type="project" value="TreeGrafter"/>
</dbReference>
<dbReference type="EMBL" id="MU864372">
    <property type="protein sequence ID" value="KAK4189748.1"/>
    <property type="molecule type" value="Genomic_DNA"/>
</dbReference>
<proteinExistence type="predicted"/>
<feature type="non-terminal residue" evidence="5">
    <location>
        <position position="1"/>
    </location>
</feature>
<feature type="compositionally biased region" description="Basic and acidic residues" evidence="3">
    <location>
        <begin position="258"/>
        <end position="272"/>
    </location>
</feature>
<name>A0AAN6WXZ9_9PEZI</name>
<dbReference type="Pfam" id="PF05224">
    <property type="entry name" value="NDT80_PhoG"/>
    <property type="match status" value="1"/>
</dbReference>
<gene>
    <name evidence="5" type="ORF">QBC35DRAFT_379612</name>
</gene>
<dbReference type="InterPro" id="IPR037141">
    <property type="entry name" value="NDT80_DNA-bd_dom_sf"/>
</dbReference>
<feature type="region of interest" description="Disordered" evidence="3">
    <location>
        <begin position="506"/>
        <end position="526"/>
    </location>
</feature>
<dbReference type="InterPro" id="IPR008967">
    <property type="entry name" value="p53-like_TF_DNA-bd_sf"/>
</dbReference>
<dbReference type="GO" id="GO:0045944">
    <property type="term" value="P:positive regulation of transcription by RNA polymerase II"/>
    <property type="evidence" value="ECO:0007669"/>
    <property type="project" value="TreeGrafter"/>
</dbReference>
<dbReference type="PANTHER" id="PTHR35144">
    <property type="entry name" value="MEIOSIS-SPECIFIC TRANSCRIPTION FACTOR NDT80"/>
    <property type="match status" value="1"/>
</dbReference>
<dbReference type="Gene3D" id="2.60.40.1390">
    <property type="entry name" value="NDT80 DNA-binding domain"/>
    <property type="match status" value="1"/>
</dbReference>
<dbReference type="InterPro" id="IPR024061">
    <property type="entry name" value="NDT80_DNA-bd_dom"/>
</dbReference>
<dbReference type="Proteomes" id="UP001302126">
    <property type="component" value="Unassembled WGS sequence"/>
</dbReference>
<sequence>TYSFTQGSTSSLSTIPEAPAQPSSYLSLIPPIPPPSVTQYSPEGGHFYSPAPPVFPGLDVRPRLGSNSTSGPSGMAHAPRSTTLPHPGSHLGTRDIYSPSTPSFARRPDHHHYIPRSPSFPTRRPQLSPTSSPANYGSLKMDSGYGSKTQQNIPPLGQIVSHGHLSYTDPNNTPIKPDISGIIDKGFFMAENEWTCYRRNYFSCICSYTISPLLQHTSMQFTPTGSQQTHNVYGFAMCISAVVADNETHSIELVQHTPKRDKGPIAKPEKVRLSPKPPQPSHHGHHHHPMALYGTTDGGMGSSRGYDQGYGQQQQQQQQQQQHNSAPTEHTFERIQFKQATANNGKRRAAQQYYHLIVELFADIGPQGGNDPYVKVAHKKSAKMIVRGRSPGHYQTERRGSTSSGPGGSGGGSITGSGFPAGLLGPAEYSTGSSMQLGGYQTTYDPRPGGYPGTRHHHELTMEPMISADDVKAIQEPKGYQYYPATLYEGEHDPRHHQVELFAHPRHDTSDSGTNSSMSTGFDPTKVKPELESGLPSIFYPGPSYYTQRCGRFEGKPGSNGHYPTLIPPTTTTTMNMT</sequence>
<feature type="region of interest" description="Disordered" evidence="3">
    <location>
        <begin position="44"/>
        <end position="150"/>
    </location>
</feature>
<accession>A0AAN6WXZ9</accession>
<dbReference type="GO" id="GO:0000228">
    <property type="term" value="C:nuclear chromosome"/>
    <property type="evidence" value="ECO:0007669"/>
    <property type="project" value="TreeGrafter"/>
</dbReference>
<dbReference type="GO" id="GO:0003700">
    <property type="term" value="F:DNA-binding transcription factor activity"/>
    <property type="evidence" value="ECO:0007669"/>
    <property type="project" value="UniProtKB-UniRule"/>
</dbReference>
<evidence type="ECO:0000256" key="3">
    <source>
        <dbReference type="SAM" id="MobiDB-lite"/>
    </source>
</evidence>
<dbReference type="InterPro" id="IPR052605">
    <property type="entry name" value="Fungal_trans_regulator"/>
</dbReference>
<reference evidence="5" key="1">
    <citation type="journal article" date="2023" name="Mol. Phylogenet. Evol.">
        <title>Genome-scale phylogeny and comparative genomics of the fungal order Sordariales.</title>
        <authorList>
            <person name="Hensen N."/>
            <person name="Bonometti L."/>
            <person name="Westerberg I."/>
            <person name="Brannstrom I.O."/>
            <person name="Guillou S."/>
            <person name="Cros-Aarteil S."/>
            <person name="Calhoun S."/>
            <person name="Haridas S."/>
            <person name="Kuo A."/>
            <person name="Mondo S."/>
            <person name="Pangilinan J."/>
            <person name="Riley R."/>
            <person name="LaButti K."/>
            <person name="Andreopoulos B."/>
            <person name="Lipzen A."/>
            <person name="Chen C."/>
            <person name="Yan M."/>
            <person name="Daum C."/>
            <person name="Ng V."/>
            <person name="Clum A."/>
            <person name="Steindorff A."/>
            <person name="Ohm R.A."/>
            <person name="Martin F."/>
            <person name="Silar P."/>
            <person name="Natvig D.O."/>
            <person name="Lalanne C."/>
            <person name="Gautier V."/>
            <person name="Ament-Velasquez S.L."/>
            <person name="Kruys A."/>
            <person name="Hutchinson M.I."/>
            <person name="Powell A.J."/>
            <person name="Barry K."/>
            <person name="Miller A.N."/>
            <person name="Grigoriev I.V."/>
            <person name="Debuchy R."/>
            <person name="Gladieux P."/>
            <person name="Hiltunen Thoren M."/>
            <person name="Johannesson H."/>
        </authorList>
    </citation>
    <scope>NUCLEOTIDE SEQUENCE</scope>
    <source>
        <strain evidence="5">PSN309</strain>
    </source>
</reference>
<organism evidence="5 6">
    <name type="scientific">Podospora australis</name>
    <dbReference type="NCBI Taxonomy" id="1536484"/>
    <lineage>
        <taxon>Eukaryota</taxon>
        <taxon>Fungi</taxon>
        <taxon>Dikarya</taxon>
        <taxon>Ascomycota</taxon>
        <taxon>Pezizomycotina</taxon>
        <taxon>Sordariomycetes</taxon>
        <taxon>Sordariomycetidae</taxon>
        <taxon>Sordariales</taxon>
        <taxon>Podosporaceae</taxon>
        <taxon>Podospora</taxon>
    </lineage>
</organism>
<feature type="region of interest" description="Disordered" evidence="3">
    <location>
        <begin position="252"/>
        <end position="329"/>
    </location>
</feature>
<feature type="compositionally biased region" description="Polar residues" evidence="3">
    <location>
        <begin position="511"/>
        <end position="522"/>
    </location>
</feature>
<evidence type="ECO:0000313" key="5">
    <source>
        <dbReference type="EMBL" id="KAK4189748.1"/>
    </source>
</evidence>
<keyword evidence="1 2" id="KW-0238">DNA-binding</keyword>
<dbReference type="AlphaFoldDB" id="A0AAN6WXZ9"/>
<dbReference type="PROSITE" id="PS51517">
    <property type="entry name" value="NDT80"/>
    <property type="match status" value="1"/>
</dbReference>
<evidence type="ECO:0000313" key="6">
    <source>
        <dbReference type="Proteomes" id="UP001302126"/>
    </source>
</evidence>
<reference evidence="5" key="2">
    <citation type="submission" date="2023-05" db="EMBL/GenBank/DDBJ databases">
        <authorList>
            <consortium name="Lawrence Berkeley National Laboratory"/>
            <person name="Steindorff A."/>
            <person name="Hensen N."/>
            <person name="Bonometti L."/>
            <person name="Westerberg I."/>
            <person name="Brannstrom I.O."/>
            <person name="Guillou S."/>
            <person name="Cros-Aarteil S."/>
            <person name="Calhoun S."/>
            <person name="Haridas S."/>
            <person name="Kuo A."/>
            <person name="Mondo S."/>
            <person name="Pangilinan J."/>
            <person name="Riley R."/>
            <person name="Labutti K."/>
            <person name="Andreopoulos B."/>
            <person name="Lipzen A."/>
            <person name="Chen C."/>
            <person name="Yanf M."/>
            <person name="Daum C."/>
            <person name="Ng V."/>
            <person name="Clum A."/>
            <person name="Ohm R."/>
            <person name="Martin F."/>
            <person name="Silar P."/>
            <person name="Natvig D."/>
            <person name="Lalanne C."/>
            <person name="Gautier V."/>
            <person name="Ament-Velasquez S.L."/>
            <person name="Kruys A."/>
            <person name="Hutchinson M.I."/>
            <person name="Powell A.J."/>
            <person name="Barry K."/>
            <person name="Miller A.N."/>
            <person name="Grigoriev I.V."/>
            <person name="Debuchy R."/>
            <person name="Gladieux P."/>
            <person name="Thoren M.H."/>
            <person name="Johannesson H."/>
        </authorList>
    </citation>
    <scope>NUCLEOTIDE SEQUENCE</scope>
    <source>
        <strain evidence="5">PSN309</strain>
    </source>
</reference>
<comment type="caution">
    <text evidence="5">The sequence shown here is derived from an EMBL/GenBank/DDBJ whole genome shotgun (WGS) entry which is preliminary data.</text>
</comment>
<feature type="DNA-binding region" description="NDT80" evidence="2">
    <location>
        <begin position="117"/>
        <end position="398"/>
    </location>
</feature>
<feature type="compositionally biased region" description="Low complexity" evidence="3">
    <location>
        <begin position="564"/>
        <end position="578"/>
    </location>
</feature>
<evidence type="ECO:0000256" key="2">
    <source>
        <dbReference type="PROSITE-ProRule" id="PRU00850"/>
    </source>
</evidence>
<dbReference type="PANTHER" id="PTHR35144:SF2">
    <property type="entry name" value="MEIOSIS-SPECIFIC TRANSCRIPTION FACTOR NDT80"/>
    <property type="match status" value="1"/>
</dbReference>
<dbReference type="SUPFAM" id="SSF49417">
    <property type="entry name" value="p53-like transcription factors"/>
    <property type="match status" value="1"/>
</dbReference>
<feature type="compositionally biased region" description="Low complexity" evidence="3">
    <location>
        <begin position="312"/>
        <end position="322"/>
    </location>
</feature>
<evidence type="ECO:0000259" key="4">
    <source>
        <dbReference type="PROSITE" id="PS51517"/>
    </source>
</evidence>